<dbReference type="AlphaFoldDB" id="A0A158FTM5"/>
<name>A0A158FTM5_CABSO</name>
<keyword evidence="1" id="KW-0472">Membrane</keyword>
<reference evidence="2 3" key="1">
    <citation type="submission" date="2016-01" db="EMBL/GenBank/DDBJ databases">
        <authorList>
            <person name="Oliw E.H."/>
        </authorList>
    </citation>
    <scope>NUCLEOTIDE SEQUENCE [LARGE SCALE GENOMIC DNA]</scope>
    <source>
        <strain evidence="2">LMG 22029</strain>
    </source>
</reference>
<accession>A0A158FTM5</accession>
<evidence type="ECO:0000313" key="3">
    <source>
        <dbReference type="Proteomes" id="UP000054893"/>
    </source>
</evidence>
<feature type="transmembrane region" description="Helical" evidence="1">
    <location>
        <begin position="30"/>
        <end position="53"/>
    </location>
</feature>
<evidence type="ECO:0000256" key="1">
    <source>
        <dbReference type="SAM" id="Phobius"/>
    </source>
</evidence>
<dbReference type="OrthoDB" id="9009713at2"/>
<organism evidence="2 3">
    <name type="scientific">Caballeronia sordidicola</name>
    <name type="common">Burkholderia sordidicola</name>
    <dbReference type="NCBI Taxonomy" id="196367"/>
    <lineage>
        <taxon>Bacteria</taxon>
        <taxon>Pseudomonadati</taxon>
        <taxon>Pseudomonadota</taxon>
        <taxon>Betaproteobacteria</taxon>
        <taxon>Burkholderiales</taxon>
        <taxon>Burkholderiaceae</taxon>
        <taxon>Caballeronia</taxon>
    </lineage>
</organism>
<keyword evidence="1" id="KW-1133">Transmembrane helix</keyword>
<proteinExistence type="predicted"/>
<dbReference type="EMBL" id="FCOC02000003">
    <property type="protein sequence ID" value="SAL23175.1"/>
    <property type="molecule type" value="Genomic_DNA"/>
</dbReference>
<evidence type="ECO:0000313" key="2">
    <source>
        <dbReference type="EMBL" id="SAL23175.1"/>
    </source>
</evidence>
<keyword evidence="1" id="KW-0812">Transmembrane</keyword>
<protein>
    <submittedName>
        <fullName evidence="2">Uncharacterized protein</fullName>
    </submittedName>
</protein>
<gene>
    <name evidence="2" type="ORF">AWB64_01798</name>
</gene>
<sequence>MPQADKHRATHRLTRRTYSLTSRRGPSWPAIMLGLLAAACAAAALAAAGFALVTSRDNSKKADALCAPPISEREIREQLAKARIALDHEVATRLVLQQQASESAAEIHQMRTDLAFVKRQRDKSN</sequence>
<dbReference type="Proteomes" id="UP000054893">
    <property type="component" value="Unassembled WGS sequence"/>
</dbReference>